<dbReference type="EMBL" id="AZBU02000005">
    <property type="protein sequence ID" value="TKR76262.1"/>
    <property type="molecule type" value="Genomic_DNA"/>
</dbReference>
<reference evidence="1 2" key="2">
    <citation type="journal article" date="2019" name="G3 (Bethesda)">
        <title>Hybrid Assembly of the Genome of the Entomopathogenic Nematode Steinernema carpocapsae Identifies the X-Chromosome.</title>
        <authorList>
            <person name="Serra L."/>
            <person name="Macchietto M."/>
            <person name="Macias-Munoz A."/>
            <person name="McGill C.J."/>
            <person name="Rodriguez I.M."/>
            <person name="Rodriguez B."/>
            <person name="Murad R."/>
            <person name="Mortazavi A."/>
        </authorList>
    </citation>
    <scope>NUCLEOTIDE SEQUENCE [LARGE SCALE GENOMIC DNA]</scope>
    <source>
        <strain evidence="1 2">ALL</strain>
    </source>
</reference>
<reference evidence="1 2" key="1">
    <citation type="journal article" date="2015" name="Genome Biol.">
        <title>Comparative genomics of Steinernema reveals deeply conserved gene regulatory networks.</title>
        <authorList>
            <person name="Dillman A.R."/>
            <person name="Macchietto M."/>
            <person name="Porter C.F."/>
            <person name="Rogers A."/>
            <person name="Williams B."/>
            <person name="Antoshechkin I."/>
            <person name="Lee M.M."/>
            <person name="Goodwin Z."/>
            <person name="Lu X."/>
            <person name="Lewis E.E."/>
            <person name="Goodrich-Blair H."/>
            <person name="Stock S.P."/>
            <person name="Adams B.J."/>
            <person name="Sternberg P.W."/>
            <person name="Mortazavi A."/>
        </authorList>
    </citation>
    <scope>NUCLEOTIDE SEQUENCE [LARGE SCALE GENOMIC DNA]</scope>
    <source>
        <strain evidence="1 2">ALL</strain>
    </source>
</reference>
<proteinExistence type="predicted"/>
<gene>
    <name evidence="1" type="ORF">L596_017426</name>
</gene>
<comment type="caution">
    <text evidence="1">The sequence shown here is derived from an EMBL/GenBank/DDBJ whole genome shotgun (WGS) entry which is preliminary data.</text>
</comment>
<dbReference type="OrthoDB" id="10063560at2759"/>
<dbReference type="Proteomes" id="UP000298663">
    <property type="component" value="Unassembled WGS sequence"/>
</dbReference>
<sequence>MSKSCANSMDTISTASSPILKPLAPSPLSSSGFFSSAQSQECLNRLCASPSLLSLHTALRNTQGLSTEEVENLEDRRHQLVTSMSRKVAVLDEERKNIDEELETNENFKQATFGSALEENQILWNRIQSHLKQSVQMAGLEARLRDQVEKIDQALAGHIEEPEFLSMRRQRLKDQFNDIAMLKGASDRRDGDITKEVEVAFNGEQNLMEQWRYYKETLIKLNVEKRQIADRLNVAKSQLKSLETLAI</sequence>
<evidence type="ECO:0000313" key="1">
    <source>
        <dbReference type="EMBL" id="TKR76262.1"/>
    </source>
</evidence>
<dbReference type="AlphaFoldDB" id="A0A4U5N2E1"/>
<protein>
    <recommendedName>
        <fullName evidence="3">ASD2 domain-containing protein</fullName>
    </recommendedName>
</protein>
<name>A0A4U5N2E1_STECR</name>
<evidence type="ECO:0000313" key="2">
    <source>
        <dbReference type="Proteomes" id="UP000298663"/>
    </source>
</evidence>
<evidence type="ECO:0008006" key="3">
    <source>
        <dbReference type="Google" id="ProtNLM"/>
    </source>
</evidence>
<keyword evidence="2" id="KW-1185">Reference proteome</keyword>
<organism evidence="1 2">
    <name type="scientific">Steinernema carpocapsae</name>
    <name type="common">Entomopathogenic nematode</name>
    <dbReference type="NCBI Taxonomy" id="34508"/>
    <lineage>
        <taxon>Eukaryota</taxon>
        <taxon>Metazoa</taxon>
        <taxon>Ecdysozoa</taxon>
        <taxon>Nematoda</taxon>
        <taxon>Chromadorea</taxon>
        <taxon>Rhabditida</taxon>
        <taxon>Tylenchina</taxon>
        <taxon>Panagrolaimomorpha</taxon>
        <taxon>Strongyloidoidea</taxon>
        <taxon>Steinernematidae</taxon>
        <taxon>Steinernema</taxon>
    </lineage>
</organism>
<accession>A0A4U5N2E1</accession>
<dbReference type="Gene3D" id="6.10.250.3120">
    <property type="match status" value="1"/>
</dbReference>
<dbReference type="STRING" id="34508.A0A4U5N2E1"/>